<accession>A0ABS5VNP1</accession>
<reference evidence="3 4" key="1">
    <citation type="submission" date="2021-05" db="EMBL/GenBank/DDBJ databases">
        <title>A Polyphasic approach of four new species of the genus Ohtaekwangia: Ohtaekwangia histidinii sp. nov., Ohtaekwangia cretensis sp. nov., Ohtaekwangia indiensis sp. nov., Ohtaekwangia reichenbachii sp. nov. from diverse environment.</title>
        <authorList>
            <person name="Octaviana S."/>
        </authorList>
    </citation>
    <scope>NUCLEOTIDE SEQUENCE [LARGE SCALE GENOMIC DNA]</scope>
    <source>
        <strain evidence="3 4">PWU20</strain>
    </source>
</reference>
<dbReference type="RefSeq" id="WP_254153022.1">
    <property type="nucleotide sequence ID" value="NZ_JAHESD010000011.1"/>
</dbReference>
<dbReference type="Gene3D" id="3.30.70.1060">
    <property type="entry name" value="Dimeric alpha+beta barrel"/>
    <property type="match status" value="1"/>
</dbReference>
<evidence type="ECO:0000259" key="2">
    <source>
        <dbReference type="Pfam" id="PF03795"/>
    </source>
</evidence>
<dbReference type="SUPFAM" id="SSF54909">
    <property type="entry name" value="Dimeric alpha+beta barrel"/>
    <property type="match status" value="1"/>
</dbReference>
<comment type="caution">
    <text evidence="3">The sequence shown here is derived from an EMBL/GenBank/DDBJ whole genome shotgun (WGS) entry which is preliminary data.</text>
</comment>
<dbReference type="InterPro" id="IPR011008">
    <property type="entry name" value="Dimeric_a/b-barrel"/>
</dbReference>
<dbReference type="InterPro" id="IPR005545">
    <property type="entry name" value="YCII"/>
</dbReference>
<sequence length="222" mass="24746">MIKSFYIRTALGCIFLFSSLVVLGQNKHYTWVFLNKNLQADTLSKEETSKLMEGHMANINRLASEGKLLAAGPFDGGGGIFVLNTTSTEEAKTWLSSDPGIKAKRWQVELYDYQPRVGAMCKVTEPYEMVSYNFYRFDAIISKSTASTFPQIIRKHNDFIKELVKTGNVITEGIFGDNDGGILIMKGDVDLFVLQSDPGVQEGLLELTAKKLYIAKGSFCEK</sequence>
<evidence type="ECO:0000256" key="1">
    <source>
        <dbReference type="ARBA" id="ARBA00007689"/>
    </source>
</evidence>
<protein>
    <recommendedName>
        <fullName evidence="2">YCII-related domain-containing protein</fullName>
    </recommendedName>
</protein>
<dbReference type="EMBL" id="JAHESD010000011">
    <property type="protein sequence ID" value="MBT1703059.1"/>
    <property type="molecule type" value="Genomic_DNA"/>
</dbReference>
<evidence type="ECO:0000313" key="4">
    <source>
        <dbReference type="Proteomes" id="UP000772618"/>
    </source>
</evidence>
<gene>
    <name evidence="3" type="ORF">KK060_07190</name>
</gene>
<dbReference type="Proteomes" id="UP000772618">
    <property type="component" value="Unassembled WGS sequence"/>
</dbReference>
<dbReference type="PANTHER" id="PTHR37828:SF1">
    <property type="entry name" value="YCII-RELATED DOMAIN-CONTAINING PROTEIN"/>
    <property type="match status" value="1"/>
</dbReference>
<feature type="domain" description="YCII-related" evidence="2">
    <location>
        <begin position="32"/>
        <end position="103"/>
    </location>
</feature>
<organism evidence="3 4">
    <name type="scientific">Chryseosolibacter indicus</name>
    <dbReference type="NCBI Taxonomy" id="2782351"/>
    <lineage>
        <taxon>Bacteria</taxon>
        <taxon>Pseudomonadati</taxon>
        <taxon>Bacteroidota</taxon>
        <taxon>Cytophagia</taxon>
        <taxon>Cytophagales</taxon>
        <taxon>Chryseotaleaceae</taxon>
        <taxon>Chryseosolibacter</taxon>
    </lineage>
</organism>
<evidence type="ECO:0000313" key="3">
    <source>
        <dbReference type="EMBL" id="MBT1703059.1"/>
    </source>
</evidence>
<dbReference type="Pfam" id="PF03795">
    <property type="entry name" value="YCII"/>
    <property type="match status" value="1"/>
</dbReference>
<dbReference type="PANTHER" id="PTHR37828">
    <property type="entry name" value="GSR2449 PROTEIN"/>
    <property type="match status" value="1"/>
</dbReference>
<keyword evidence="4" id="KW-1185">Reference proteome</keyword>
<name>A0ABS5VNP1_9BACT</name>
<comment type="similarity">
    <text evidence="1">Belongs to the YciI family.</text>
</comment>
<proteinExistence type="inferred from homology"/>